<proteinExistence type="predicted"/>
<dbReference type="EMBL" id="JADFTS010000002">
    <property type="protein sequence ID" value="KAF9618711.1"/>
    <property type="molecule type" value="Genomic_DNA"/>
</dbReference>
<name>A0A835IJ39_9MAGN</name>
<reference evidence="1 2" key="1">
    <citation type="submission" date="2020-10" db="EMBL/GenBank/DDBJ databases">
        <title>The Coptis chinensis genome and diversification of protoberbering-type alkaloids.</title>
        <authorList>
            <person name="Wang B."/>
            <person name="Shu S."/>
            <person name="Song C."/>
            <person name="Liu Y."/>
        </authorList>
    </citation>
    <scope>NUCLEOTIDE SEQUENCE [LARGE SCALE GENOMIC DNA]</scope>
    <source>
        <strain evidence="1">HL-2020</strain>
        <tissue evidence="1">Leaf</tissue>
    </source>
</reference>
<keyword evidence="2" id="KW-1185">Reference proteome</keyword>
<sequence length="74" mass="8848">MFFNILWSSKYPGWNYKAYHIDLLEHMAPPTAIHLLPSPPLARELPWRSSPDTDRLDDFQLTLLELTFFQFLRQ</sequence>
<evidence type="ECO:0000313" key="2">
    <source>
        <dbReference type="Proteomes" id="UP000631114"/>
    </source>
</evidence>
<evidence type="ECO:0000313" key="1">
    <source>
        <dbReference type="EMBL" id="KAF9618711.1"/>
    </source>
</evidence>
<organism evidence="1 2">
    <name type="scientific">Coptis chinensis</name>
    <dbReference type="NCBI Taxonomy" id="261450"/>
    <lineage>
        <taxon>Eukaryota</taxon>
        <taxon>Viridiplantae</taxon>
        <taxon>Streptophyta</taxon>
        <taxon>Embryophyta</taxon>
        <taxon>Tracheophyta</taxon>
        <taxon>Spermatophyta</taxon>
        <taxon>Magnoliopsida</taxon>
        <taxon>Ranunculales</taxon>
        <taxon>Ranunculaceae</taxon>
        <taxon>Coptidoideae</taxon>
        <taxon>Coptis</taxon>
    </lineage>
</organism>
<dbReference type="Proteomes" id="UP000631114">
    <property type="component" value="Unassembled WGS sequence"/>
</dbReference>
<gene>
    <name evidence="1" type="ORF">IFM89_002406</name>
</gene>
<accession>A0A835IJ39</accession>
<protein>
    <submittedName>
        <fullName evidence="1">Uncharacterized protein</fullName>
    </submittedName>
</protein>
<comment type="caution">
    <text evidence="1">The sequence shown here is derived from an EMBL/GenBank/DDBJ whole genome shotgun (WGS) entry which is preliminary data.</text>
</comment>
<dbReference type="AlphaFoldDB" id="A0A835IJ39"/>